<dbReference type="EMBL" id="JANBVN010000114">
    <property type="protein sequence ID" value="KAJ9143229.1"/>
    <property type="molecule type" value="Genomic_DNA"/>
</dbReference>
<sequence>METSPAHRKIELQSSEDLSYLISNVRRAAAAHINEAFPPVPTSSTPHDDGDGDELRTQIETLVDEYIARTFTLAAPNLTVNGLPVDDPRPYLSGDGGIGEKNQPEEQHEPFDGRKRDRVQALVAEEEALLSQIAALKRRVPQAAAAGWPERVRAGLEGDEAELAKRKEEVARAVRGEGRGVLGDDGDDGGVRPLERQGDVERAFAVSVGKLGRLKGDMPAAVAKMERARVAGEYVVTEL</sequence>
<evidence type="ECO:0000256" key="1">
    <source>
        <dbReference type="SAM" id="MobiDB-lite"/>
    </source>
</evidence>
<evidence type="ECO:0008006" key="4">
    <source>
        <dbReference type="Google" id="ProtNLM"/>
    </source>
</evidence>
<reference evidence="2" key="1">
    <citation type="submission" date="2022-07" db="EMBL/GenBank/DDBJ databases">
        <title>Fungi with potential for degradation of polypropylene.</title>
        <authorList>
            <person name="Gostincar C."/>
        </authorList>
    </citation>
    <scope>NUCLEOTIDE SEQUENCE</scope>
    <source>
        <strain evidence="2">EXF-13287</strain>
    </source>
</reference>
<name>A0AA38RNY1_9PEZI</name>
<comment type="caution">
    <text evidence="2">The sequence shown here is derived from an EMBL/GenBank/DDBJ whole genome shotgun (WGS) entry which is preliminary data.</text>
</comment>
<protein>
    <recommendedName>
        <fullName evidence="4">Kinetochore protein mis14</fullName>
    </recommendedName>
</protein>
<dbReference type="Proteomes" id="UP001174691">
    <property type="component" value="Unassembled WGS sequence"/>
</dbReference>
<organism evidence="2 3">
    <name type="scientific">Coniochaeta hoffmannii</name>
    <dbReference type="NCBI Taxonomy" id="91930"/>
    <lineage>
        <taxon>Eukaryota</taxon>
        <taxon>Fungi</taxon>
        <taxon>Dikarya</taxon>
        <taxon>Ascomycota</taxon>
        <taxon>Pezizomycotina</taxon>
        <taxon>Sordariomycetes</taxon>
        <taxon>Sordariomycetidae</taxon>
        <taxon>Coniochaetales</taxon>
        <taxon>Coniochaetaceae</taxon>
        <taxon>Coniochaeta</taxon>
    </lineage>
</organism>
<dbReference type="GO" id="GO:0000070">
    <property type="term" value="P:mitotic sister chromatid segregation"/>
    <property type="evidence" value="ECO:0007669"/>
    <property type="project" value="InterPro"/>
</dbReference>
<feature type="region of interest" description="Disordered" evidence="1">
    <location>
        <begin position="85"/>
        <end position="114"/>
    </location>
</feature>
<feature type="compositionally biased region" description="Basic and acidic residues" evidence="1">
    <location>
        <begin position="102"/>
        <end position="114"/>
    </location>
</feature>
<dbReference type="Pfam" id="PF08641">
    <property type="entry name" value="Mis14"/>
    <property type="match status" value="1"/>
</dbReference>
<evidence type="ECO:0000313" key="3">
    <source>
        <dbReference type="Proteomes" id="UP001174691"/>
    </source>
</evidence>
<accession>A0AA38RNY1</accession>
<proteinExistence type="predicted"/>
<dbReference type="InterPro" id="IPR013950">
    <property type="entry name" value="Mis14/Nsl1"/>
</dbReference>
<keyword evidence="3" id="KW-1185">Reference proteome</keyword>
<feature type="region of interest" description="Disordered" evidence="1">
    <location>
        <begin position="34"/>
        <end position="54"/>
    </location>
</feature>
<gene>
    <name evidence="2" type="ORF">NKR19_g6931</name>
</gene>
<dbReference type="PANTHER" id="PTHR31749">
    <property type="entry name" value="KINETOCHORE-ASSOCIATED PROTEIN NSL1 HOMOLOG"/>
    <property type="match status" value="1"/>
</dbReference>
<dbReference type="GO" id="GO:0000444">
    <property type="term" value="C:MIS12/MIND type complex"/>
    <property type="evidence" value="ECO:0007669"/>
    <property type="project" value="TreeGrafter"/>
</dbReference>
<evidence type="ECO:0000313" key="2">
    <source>
        <dbReference type="EMBL" id="KAJ9143229.1"/>
    </source>
</evidence>
<dbReference type="AlphaFoldDB" id="A0AA38RNY1"/>
<dbReference type="PANTHER" id="PTHR31749:SF3">
    <property type="entry name" value="KINETOCHORE-ASSOCIATED PROTEIN NSL1 HOMOLOG"/>
    <property type="match status" value="1"/>
</dbReference>